<name>A0A1F6D6Y7_HANXR</name>
<dbReference type="GO" id="GO:0017168">
    <property type="term" value="F:5-oxoprolinase (ATP-hydrolyzing) activity"/>
    <property type="evidence" value="ECO:0007669"/>
    <property type="project" value="TreeGrafter"/>
</dbReference>
<dbReference type="EMBL" id="MFKF01000010">
    <property type="protein sequence ID" value="OGG57209.1"/>
    <property type="molecule type" value="Genomic_DNA"/>
</dbReference>
<dbReference type="Pfam" id="PF02538">
    <property type="entry name" value="Hydantoinase_B"/>
    <property type="match status" value="1"/>
</dbReference>
<gene>
    <name evidence="2" type="ORF">A3F84_17330</name>
</gene>
<dbReference type="PANTHER" id="PTHR11365:SF23">
    <property type="entry name" value="HYPOTHETICAL 5-OXOPROLINASE (EUROFUNG)-RELATED"/>
    <property type="match status" value="1"/>
</dbReference>
<evidence type="ECO:0000313" key="2">
    <source>
        <dbReference type="EMBL" id="OGG57209.1"/>
    </source>
</evidence>
<evidence type="ECO:0000313" key="3">
    <source>
        <dbReference type="Proteomes" id="UP000178606"/>
    </source>
</evidence>
<protein>
    <recommendedName>
        <fullName evidence="1">Hydantoinase B/oxoprolinase domain-containing protein</fullName>
    </recommendedName>
</protein>
<proteinExistence type="predicted"/>
<organism evidence="2 3">
    <name type="scientific">Handelsmanbacteria sp. (strain RIFCSPLOWO2_12_FULL_64_10)</name>
    <dbReference type="NCBI Taxonomy" id="1817868"/>
    <lineage>
        <taxon>Bacteria</taxon>
        <taxon>Candidatus Handelsmaniibacteriota</taxon>
    </lineage>
</organism>
<dbReference type="GO" id="GO:0005829">
    <property type="term" value="C:cytosol"/>
    <property type="evidence" value="ECO:0007669"/>
    <property type="project" value="TreeGrafter"/>
</dbReference>
<dbReference type="Proteomes" id="UP000178606">
    <property type="component" value="Unassembled WGS sequence"/>
</dbReference>
<comment type="caution">
    <text evidence="2">The sequence shown here is derived from an EMBL/GenBank/DDBJ whole genome shotgun (WGS) entry which is preliminary data.</text>
</comment>
<accession>A0A1F6D6Y7</accession>
<dbReference type="InterPro" id="IPR045079">
    <property type="entry name" value="Oxoprolinase-like"/>
</dbReference>
<dbReference type="AlphaFoldDB" id="A0A1F6D6Y7"/>
<dbReference type="InterPro" id="IPR003692">
    <property type="entry name" value="Hydantoinase_B"/>
</dbReference>
<feature type="non-terminal residue" evidence="2">
    <location>
        <position position="408"/>
    </location>
</feature>
<sequence length="408" mass="42103">MTPLIFTRIAEGFQAAADGMDATVEGLVKDARPAVASGVCRAGDLVAQGARSQPLLAATLPFALRGLRDLRPDFAPGDLFVGNDPYAGGSSLADLRMFAPLFAGDEVLFFAGNAVRYADLGGRAVGGFSPGATDVRQEGVRVPWMRLGDRAGGMELADLLAANARFSDGLRTLLWAQVAGLDAGLGRLRGIVERYGAEVVREAEAEMGRRARAQMAKGIADLPDGRYAFEDVLDGDGVRDRGVRLVVGAEVAGDRLRLSFEGSDWPCVGPLNGAGGLTEAACRVALRHLFPEVPAHTAAFEAVEVVLPEASFVNARAPQPVSGATEVAGRVAEAVIAALAQADPARAGAGSFASACHVSLHGRAEGFGDYLMTLSLGGGLGACIRGDGLTNGCGVSTVGEMPSLEGLE</sequence>
<dbReference type="PANTHER" id="PTHR11365">
    <property type="entry name" value="5-OXOPROLINASE RELATED"/>
    <property type="match status" value="1"/>
</dbReference>
<dbReference type="GO" id="GO:0006749">
    <property type="term" value="P:glutathione metabolic process"/>
    <property type="evidence" value="ECO:0007669"/>
    <property type="project" value="TreeGrafter"/>
</dbReference>
<feature type="domain" description="Hydantoinase B/oxoprolinase" evidence="1">
    <location>
        <begin position="41"/>
        <end position="408"/>
    </location>
</feature>
<evidence type="ECO:0000259" key="1">
    <source>
        <dbReference type="Pfam" id="PF02538"/>
    </source>
</evidence>
<reference evidence="2 3" key="1">
    <citation type="journal article" date="2016" name="Nat. Commun.">
        <title>Thousands of microbial genomes shed light on interconnected biogeochemical processes in an aquifer system.</title>
        <authorList>
            <person name="Anantharaman K."/>
            <person name="Brown C.T."/>
            <person name="Hug L.A."/>
            <person name="Sharon I."/>
            <person name="Castelle C.J."/>
            <person name="Probst A.J."/>
            <person name="Thomas B.C."/>
            <person name="Singh A."/>
            <person name="Wilkins M.J."/>
            <person name="Karaoz U."/>
            <person name="Brodie E.L."/>
            <person name="Williams K.H."/>
            <person name="Hubbard S.S."/>
            <person name="Banfield J.F."/>
        </authorList>
    </citation>
    <scope>NUCLEOTIDE SEQUENCE [LARGE SCALE GENOMIC DNA]</scope>
    <source>
        <strain evidence="3">RIFCSPLOWO2_12_FULL_64_10</strain>
    </source>
</reference>